<feature type="transmembrane region" description="Helical" evidence="2">
    <location>
        <begin position="104"/>
        <end position="125"/>
    </location>
</feature>
<keyword evidence="2" id="KW-1133">Transmembrane helix</keyword>
<dbReference type="Proteomes" id="UP001182991">
    <property type="component" value="Unassembled WGS sequence"/>
</dbReference>
<feature type="domain" description="Signal transduction histidine kinase internal region" evidence="3">
    <location>
        <begin position="282"/>
        <end position="360"/>
    </location>
</feature>
<keyword evidence="5" id="KW-0418">Kinase</keyword>
<feature type="transmembrane region" description="Helical" evidence="2">
    <location>
        <begin position="131"/>
        <end position="153"/>
    </location>
</feature>
<feature type="domain" description="7TM-DISM receptor extracellular" evidence="4">
    <location>
        <begin position="8"/>
        <end position="217"/>
    </location>
</feature>
<evidence type="ECO:0000313" key="6">
    <source>
        <dbReference type="Proteomes" id="UP001182991"/>
    </source>
</evidence>
<name>A0ABU2KIS5_9FLAO</name>
<feature type="coiled-coil region" evidence="1">
    <location>
        <begin position="226"/>
        <end position="260"/>
    </location>
</feature>
<dbReference type="PANTHER" id="PTHR34220">
    <property type="entry name" value="SENSOR HISTIDINE KINASE YPDA"/>
    <property type="match status" value="1"/>
</dbReference>
<accession>A0ABU2KIS5</accession>
<dbReference type="InterPro" id="IPR011623">
    <property type="entry name" value="7TMR_DISM_rcpt_extracell_dom1"/>
</dbReference>
<dbReference type="Pfam" id="PF07695">
    <property type="entry name" value="7TMR-DISM_7TM"/>
    <property type="match status" value="1"/>
</dbReference>
<evidence type="ECO:0000256" key="2">
    <source>
        <dbReference type="SAM" id="Phobius"/>
    </source>
</evidence>
<keyword evidence="2" id="KW-0812">Transmembrane</keyword>
<dbReference type="PANTHER" id="PTHR34220:SF7">
    <property type="entry name" value="SENSOR HISTIDINE KINASE YPDA"/>
    <property type="match status" value="1"/>
</dbReference>
<feature type="transmembrane region" description="Helical" evidence="2">
    <location>
        <begin position="165"/>
        <end position="191"/>
    </location>
</feature>
<gene>
    <name evidence="5" type="ORF">RLT85_08125</name>
</gene>
<sequence>MQFFSTFFFWQLMVTALSILSMISLIIGFHSREKSFFFYGVYTFFLLFYFILASPYDFEWLNKLYATSFKALRWYAQIVYNCAYFIFFLYFLDLKIHLYRFYKFIIKVVGVLFTAGTLVFVYAILAKDAPLFTNFYIYLFVPIIFCFAVYTLVKSVALPGKLKYFFILGGGTFIVFAMMALFLPILGLRFFYIQPYALFHIGIYFEQFVFAYGLAYKVKQINTALIEKSLENQQIKEKQNRFLEEKLKEKESEILAITAKAEEERISRLKSKFENEIHHLHLVSLQSQMNPHFIFNALNSIKVFLIENDKEQAIYYLNKFSKLIRVILESTKVESITLEEELSVLKLYVNIENIRFENKINLQIKNPEEINLKNIQVPPMILQPFIENSIWHGLMLRAGEKQIELNLSETQQRIVLKIYDNGIGRQKSRQNVGKKLFKKQSVGLKINQERLNHFNKKRDLNYSFKINDIKDNYGKARGTEIEFSFTKGQKRYHNLLKSGS</sequence>
<evidence type="ECO:0000259" key="3">
    <source>
        <dbReference type="Pfam" id="PF06580"/>
    </source>
</evidence>
<feature type="transmembrane region" description="Helical" evidence="2">
    <location>
        <begin position="197"/>
        <end position="215"/>
    </location>
</feature>
<dbReference type="EMBL" id="JAVRBG010000007">
    <property type="protein sequence ID" value="MDT0294598.1"/>
    <property type="molecule type" value="Genomic_DNA"/>
</dbReference>
<evidence type="ECO:0000256" key="1">
    <source>
        <dbReference type="SAM" id="Coils"/>
    </source>
</evidence>
<dbReference type="InterPro" id="IPR036890">
    <property type="entry name" value="HATPase_C_sf"/>
</dbReference>
<feature type="transmembrane region" description="Helical" evidence="2">
    <location>
        <begin position="74"/>
        <end position="92"/>
    </location>
</feature>
<feature type="transmembrane region" description="Helical" evidence="2">
    <location>
        <begin position="6"/>
        <end position="29"/>
    </location>
</feature>
<dbReference type="Gene3D" id="3.30.565.10">
    <property type="entry name" value="Histidine kinase-like ATPase, C-terminal domain"/>
    <property type="match status" value="1"/>
</dbReference>
<dbReference type="GO" id="GO:0016301">
    <property type="term" value="F:kinase activity"/>
    <property type="evidence" value="ECO:0007669"/>
    <property type="project" value="UniProtKB-KW"/>
</dbReference>
<protein>
    <submittedName>
        <fullName evidence="5">Histidine kinase</fullName>
    </submittedName>
</protein>
<dbReference type="InterPro" id="IPR010559">
    <property type="entry name" value="Sig_transdc_His_kin_internal"/>
</dbReference>
<evidence type="ECO:0000259" key="4">
    <source>
        <dbReference type="Pfam" id="PF07695"/>
    </source>
</evidence>
<keyword evidence="1" id="KW-0175">Coiled coil</keyword>
<organism evidence="5 6">
    <name type="scientific">Mesonia ostreae</name>
    <dbReference type="NCBI Taxonomy" id="861110"/>
    <lineage>
        <taxon>Bacteria</taxon>
        <taxon>Pseudomonadati</taxon>
        <taxon>Bacteroidota</taxon>
        <taxon>Flavobacteriia</taxon>
        <taxon>Flavobacteriales</taxon>
        <taxon>Flavobacteriaceae</taxon>
        <taxon>Mesonia</taxon>
    </lineage>
</organism>
<comment type="caution">
    <text evidence="5">The sequence shown here is derived from an EMBL/GenBank/DDBJ whole genome shotgun (WGS) entry which is preliminary data.</text>
</comment>
<dbReference type="SUPFAM" id="SSF55874">
    <property type="entry name" value="ATPase domain of HSP90 chaperone/DNA topoisomerase II/histidine kinase"/>
    <property type="match status" value="1"/>
</dbReference>
<reference evidence="6" key="1">
    <citation type="submission" date="2023-07" db="EMBL/GenBank/DDBJ databases">
        <title>Isolating and identifying novel microbial strains from the Mariana Trench.</title>
        <authorList>
            <person name="Fu H."/>
        </authorList>
    </citation>
    <scope>NUCLEOTIDE SEQUENCE [LARGE SCALE GENOMIC DNA]</scope>
    <source>
        <strain evidence="6">T-y2</strain>
    </source>
</reference>
<dbReference type="Pfam" id="PF06580">
    <property type="entry name" value="His_kinase"/>
    <property type="match status" value="1"/>
</dbReference>
<feature type="transmembrane region" description="Helical" evidence="2">
    <location>
        <begin position="36"/>
        <end position="54"/>
    </location>
</feature>
<dbReference type="InterPro" id="IPR050640">
    <property type="entry name" value="Bact_2-comp_sensor_kinase"/>
</dbReference>
<evidence type="ECO:0000313" key="5">
    <source>
        <dbReference type="EMBL" id="MDT0294598.1"/>
    </source>
</evidence>
<proteinExistence type="predicted"/>
<dbReference type="RefSeq" id="WP_311401531.1">
    <property type="nucleotide sequence ID" value="NZ_JAVRBG010000007.1"/>
</dbReference>
<keyword evidence="2" id="KW-0472">Membrane</keyword>
<keyword evidence="5" id="KW-0808">Transferase</keyword>
<keyword evidence="6" id="KW-1185">Reference proteome</keyword>